<dbReference type="InterPro" id="IPR018044">
    <property type="entry name" value="Peptidase_S11"/>
</dbReference>
<dbReference type="Gene3D" id="3.40.710.10">
    <property type="entry name" value="DD-peptidase/beta-lactamase superfamily"/>
    <property type="match status" value="1"/>
</dbReference>
<name>A0A0G0U375_9BACT</name>
<feature type="active site" description="Acyl-ester intermediate" evidence="7">
    <location>
        <position position="99"/>
    </location>
</feature>
<dbReference type="Proteomes" id="UP000034601">
    <property type="component" value="Unassembled WGS sequence"/>
</dbReference>
<evidence type="ECO:0000256" key="8">
    <source>
        <dbReference type="PIRSR" id="PIRSR618044-2"/>
    </source>
</evidence>
<dbReference type="PANTHER" id="PTHR21581">
    <property type="entry name" value="D-ALANYL-D-ALANINE CARBOXYPEPTIDASE"/>
    <property type="match status" value="1"/>
</dbReference>
<evidence type="ECO:0000256" key="2">
    <source>
        <dbReference type="ARBA" id="ARBA00022729"/>
    </source>
</evidence>
<keyword evidence="5" id="KW-0573">Peptidoglycan synthesis</keyword>
<feature type="domain" description="Peptidase S11 D-alanyl-D-alanine carboxypeptidase A N-terminal" evidence="10">
    <location>
        <begin position="66"/>
        <end position="289"/>
    </location>
</feature>
<dbReference type="GO" id="GO:0009252">
    <property type="term" value="P:peptidoglycan biosynthetic process"/>
    <property type="evidence" value="ECO:0007669"/>
    <property type="project" value="UniProtKB-KW"/>
</dbReference>
<comment type="caution">
    <text evidence="11">The sequence shown here is derived from an EMBL/GenBank/DDBJ whole genome shotgun (WGS) entry which is preliminary data.</text>
</comment>
<dbReference type="PRINTS" id="PR00725">
    <property type="entry name" value="DADACBPTASE1"/>
</dbReference>
<dbReference type="PATRIC" id="fig|1618424.3.peg.278"/>
<evidence type="ECO:0000256" key="1">
    <source>
        <dbReference type="ARBA" id="ARBA00007164"/>
    </source>
</evidence>
<dbReference type="EMBL" id="LCAB01000004">
    <property type="protein sequence ID" value="KKR83553.1"/>
    <property type="molecule type" value="Genomic_DNA"/>
</dbReference>
<feature type="active site" evidence="7">
    <location>
        <position position="153"/>
    </location>
</feature>
<feature type="active site" description="Proton acceptor" evidence="7">
    <location>
        <position position="102"/>
    </location>
</feature>
<keyword evidence="2" id="KW-0732">Signal</keyword>
<keyword evidence="6" id="KW-0961">Cell wall biogenesis/degradation</keyword>
<evidence type="ECO:0000256" key="4">
    <source>
        <dbReference type="ARBA" id="ARBA00022960"/>
    </source>
</evidence>
<dbReference type="GO" id="GO:0006508">
    <property type="term" value="P:proteolysis"/>
    <property type="evidence" value="ECO:0007669"/>
    <property type="project" value="InterPro"/>
</dbReference>
<evidence type="ECO:0000313" key="11">
    <source>
        <dbReference type="EMBL" id="KKR83553.1"/>
    </source>
</evidence>
<dbReference type="Pfam" id="PF00768">
    <property type="entry name" value="Peptidase_S11"/>
    <property type="match status" value="1"/>
</dbReference>
<keyword evidence="4" id="KW-0133">Cell shape</keyword>
<evidence type="ECO:0000259" key="10">
    <source>
        <dbReference type="Pfam" id="PF00768"/>
    </source>
</evidence>
<dbReference type="InterPro" id="IPR001967">
    <property type="entry name" value="Peptidase_S11_N"/>
</dbReference>
<proteinExistence type="inferred from homology"/>
<dbReference type="GO" id="GO:0071555">
    <property type="term" value="P:cell wall organization"/>
    <property type="evidence" value="ECO:0007669"/>
    <property type="project" value="UniProtKB-KW"/>
</dbReference>
<protein>
    <recommendedName>
        <fullName evidence="10">Peptidase S11 D-alanyl-D-alanine carboxypeptidase A N-terminal domain-containing protein</fullName>
    </recommendedName>
</protein>
<comment type="similarity">
    <text evidence="1 9">Belongs to the peptidase S11 family.</text>
</comment>
<dbReference type="GO" id="GO:0008360">
    <property type="term" value="P:regulation of cell shape"/>
    <property type="evidence" value="ECO:0007669"/>
    <property type="project" value="UniProtKB-KW"/>
</dbReference>
<sequence length="309" mass="33239">MPIVYALAILLVSITVLLGLPQALDVAQTQIVAKGLPNNTVYAQNDRPQVAGTKRVNLTPQSLGLEAPVISATAALVKDLDADFLLFVKDPNKRVPIASTTKIMTALVAANYYQADDSLTVPKSALVEGSNMGLEEGEKLTFRSLLYGLLLNSGNDAAYTLAKNYPGGVSTFVQEMNQQSLKLGLINTFFDNPAGFDSPSHFSSAFDLAKISAIASENPTLARIFATKEATVASSDNSQVHFLKNLNRLLDLPGVLGVKTGTTPAAKENLVTLLARDGHRILIVVLGSDDRFGETQSLINWTFDNFIWE</sequence>
<keyword evidence="3" id="KW-0378">Hydrolase</keyword>
<evidence type="ECO:0000256" key="5">
    <source>
        <dbReference type="ARBA" id="ARBA00022984"/>
    </source>
</evidence>
<evidence type="ECO:0000313" key="12">
    <source>
        <dbReference type="Proteomes" id="UP000034601"/>
    </source>
</evidence>
<reference evidence="11 12" key="1">
    <citation type="journal article" date="2015" name="Nature">
        <title>rRNA introns, odd ribosomes, and small enigmatic genomes across a large radiation of phyla.</title>
        <authorList>
            <person name="Brown C.T."/>
            <person name="Hug L.A."/>
            <person name="Thomas B.C."/>
            <person name="Sharon I."/>
            <person name="Castelle C.J."/>
            <person name="Singh A."/>
            <person name="Wilkins M.J."/>
            <person name="Williams K.H."/>
            <person name="Banfield J.F."/>
        </authorList>
    </citation>
    <scope>NUCLEOTIDE SEQUENCE [LARGE SCALE GENOMIC DNA]</scope>
</reference>
<dbReference type="AlphaFoldDB" id="A0A0G0U375"/>
<dbReference type="GO" id="GO:0009002">
    <property type="term" value="F:serine-type D-Ala-D-Ala carboxypeptidase activity"/>
    <property type="evidence" value="ECO:0007669"/>
    <property type="project" value="InterPro"/>
</dbReference>
<dbReference type="PANTHER" id="PTHR21581:SF33">
    <property type="entry name" value="D-ALANYL-D-ALANINE CARBOXYPEPTIDASE DACB"/>
    <property type="match status" value="1"/>
</dbReference>
<evidence type="ECO:0000256" key="7">
    <source>
        <dbReference type="PIRSR" id="PIRSR618044-1"/>
    </source>
</evidence>
<accession>A0A0G0U375</accession>
<evidence type="ECO:0000256" key="3">
    <source>
        <dbReference type="ARBA" id="ARBA00022801"/>
    </source>
</evidence>
<dbReference type="InterPro" id="IPR012338">
    <property type="entry name" value="Beta-lactam/transpept-like"/>
</dbReference>
<organism evidence="11 12">
    <name type="scientific">Candidatus Daviesbacteria bacterium GW2011_GWA2_40_9</name>
    <dbReference type="NCBI Taxonomy" id="1618424"/>
    <lineage>
        <taxon>Bacteria</taxon>
        <taxon>Candidatus Daviesiibacteriota</taxon>
    </lineage>
</organism>
<gene>
    <name evidence="11" type="ORF">UU29_C0004G0054</name>
</gene>
<evidence type="ECO:0000256" key="6">
    <source>
        <dbReference type="ARBA" id="ARBA00023316"/>
    </source>
</evidence>
<feature type="binding site" evidence="8">
    <location>
        <position position="259"/>
    </location>
    <ligand>
        <name>substrate</name>
    </ligand>
</feature>
<evidence type="ECO:0000256" key="9">
    <source>
        <dbReference type="RuleBase" id="RU004016"/>
    </source>
</evidence>
<dbReference type="SUPFAM" id="SSF56601">
    <property type="entry name" value="beta-lactamase/transpeptidase-like"/>
    <property type="match status" value="1"/>
</dbReference>